<keyword evidence="1" id="KW-1133">Transmembrane helix</keyword>
<keyword evidence="1" id="KW-0472">Membrane</keyword>
<name>A0A1P8KIB7_KLEPN</name>
<dbReference type="EMBL" id="KX348146">
    <property type="protein sequence ID" value="APW49435.1"/>
    <property type="molecule type" value="Genomic_DNA"/>
</dbReference>
<dbReference type="AlphaFoldDB" id="A0A1P8KIB7"/>
<evidence type="ECO:0000256" key="1">
    <source>
        <dbReference type="SAM" id="Phobius"/>
    </source>
</evidence>
<protein>
    <submittedName>
        <fullName evidence="2">Uncharacterized protein</fullName>
    </submittedName>
</protein>
<sequence length="58" mass="6609">MKSLTISIIIVSMITASFHVLTKQYYDALLTLFIASVITYLIQTGFKYISRFKNEGSK</sequence>
<geneLocation type="plasmid" evidence="2">
    <name>pKPC_Kp46</name>
</geneLocation>
<keyword evidence="2" id="KW-0614">Plasmid</keyword>
<proteinExistence type="predicted"/>
<feature type="transmembrane region" description="Helical" evidence="1">
    <location>
        <begin position="28"/>
        <end position="49"/>
    </location>
</feature>
<reference evidence="2" key="1">
    <citation type="submission" date="2016-05" db="EMBL/GenBank/DDBJ databases">
        <title>A hospital outbreak of KPC-producing Enterobacteriaceae traced by genetic and structural insights on blaKPC plasmids.</title>
        <authorList>
            <person name="Kim J.O."/>
            <person name="Yoon E.-J."/>
            <person name="Jeong S.H."/>
        </authorList>
    </citation>
    <scope>NUCLEOTIDE SEQUENCE</scope>
    <source>
        <strain evidence="2">Kp46</strain>
        <plasmid evidence="2">pKPC_Kp46</plasmid>
    </source>
</reference>
<keyword evidence="1" id="KW-0812">Transmembrane</keyword>
<organism evidence="2">
    <name type="scientific">Klebsiella pneumoniae</name>
    <dbReference type="NCBI Taxonomy" id="573"/>
    <lineage>
        <taxon>Bacteria</taxon>
        <taxon>Pseudomonadati</taxon>
        <taxon>Pseudomonadota</taxon>
        <taxon>Gammaproteobacteria</taxon>
        <taxon>Enterobacterales</taxon>
        <taxon>Enterobacteriaceae</taxon>
        <taxon>Klebsiella/Raoultella group</taxon>
        <taxon>Klebsiella</taxon>
        <taxon>Klebsiella pneumoniae complex</taxon>
    </lineage>
</organism>
<accession>A0A1P8KIB7</accession>
<evidence type="ECO:0000313" key="2">
    <source>
        <dbReference type="EMBL" id="APW49435.1"/>
    </source>
</evidence>